<dbReference type="RefSeq" id="WP_184243367.1">
    <property type="nucleotide sequence ID" value="NZ_BAAACU010000020.1"/>
</dbReference>
<keyword evidence="1" id="KW-1133">Transmembrane helix</keyword>
<comment type="caution">
    <text evidence="2">The sequence shown here is derived from an EMBL/GenBank/DDBJ whole genome shotgun (WGS) entry which is preliminary data.</text>
</comment>
<evidence type="ECO:0000313" key="3">
    <source>
        <dbReference type="Proteomes" id="UP000572212"/>
    </source>
</evidence>
<accession>A0A841RI15</accession>
<feature type="transmembrane region" description="Helical" evidence="1">
    <location>
        <begin position="23"/>
        <end position="40"/>
    </location>
</feature>
<proteinExistence type="predicted"/>
<sequence>MEKWWQGIMRLFDYILISNRSEVFIFCCILLLIFLFFFLLQPLVRLLITLEWSRFISYIITVLLLFLIWPKVSFDVNIDVLLLALFLFAIGYSLFRMVKVAVNKYRSS</sequence>
<dbReference type="EMBL" id="JACHON010000001">
    <property type="protein sequence ID" value="MBB6511293.1"/>
    <property type="molecule type" value="Genomic_DNA"/>
</dbReference>
<gene>
    <name evidence="2" type="ORF">GGQ92_000060</name>
</gene>
<feature type="transmembrane region" description="Helical" evidence="1">
    <location>
        <begin position="76"/>
        <end position="95"/>
    </location>
</feature>
<keyword evidence="2" id="KW-0449">Lipoprotein</keyword>
<protein>
    <submittedName>
        <fullName evidence="2">Apolipoprotein N-acyltransferase</fullName>
    </submittedName>
</protein>
<keyword evidence="2" id="KW-0808">Transferase</keyword>
<keyword evidence="1" id="KW-0472">Membrane</keyword>
<dbReference type="AlphaFoldDB" id="A0A841RI15"/>
<organism evidence="2 3">
    <name type="scientific">Gracilibacillus halotolerans</name>
    <dbReference type="NCBI Taxonomy" id="74386"/>
    <lineage>
        <taxon>Bacteria</taxon>
        <taxon>Bacillati</taxon>
        <taxon>Bacillota</taxon>
        <taxon>Bacilli</taxon>
        <taxon>Bacillales</taxon>
        <taxon>Bacillaceae</taxon>
        <taxon>Gracilibacillus</taxon>
    </lineage>
</organism>
<evidence type="ECO:0000313" key="2">
    <source>
        <dbReference type="EMBL" id="MBB6511293.1"/>
    </source>
</evidence>
<keyword evidence="2" id="KW-0012">Acyltransferase</keyword>
<evidence type="ECO:0000256" key="1">
    <source>
        <dbReference type="SAM" id="Phobius"/>
    </source>
</evidence>
<reference evidence="2 3" key="1">
    <citation type="submission" date="2020-08" db="EMBL/GenBank/DDBJ databases">
        <title>Genomic Encyclopedia of Type Strains, Phase IV (KMG-IV): sequencing the most valuable type-strain genomes for metagenomic binning, comparative biology and taxonomic classification.</title>
        <authorList>
            <person name="Goeker M."/>
        </authorList>
    </citation>
    <scope>NUCLEOTIDE SEQUENCE [LARGE SCALE GENOMIC DNA]</scope>
    <source>
        <strain evidence="2 3">DSM 11805</strain>
    </source>
</reference>
<keyword evidence="1" id="KW-0812">Transmembrane</keyword>
<dbReference type="GO" id="GO:0016746">
    <property type="term" value="F:acyltransferase activity"/>
    <property type="evidence" value="ECO:0007669"/>
    <property type="project" value="UniProtKB-KW"/>
</dbReference>
<dbReference type="Proteomes" id="UP000572212">
    <property type="component" value="Unassembled WGS sequence"/>
</dbReference>
<name>A0A841RI15_9BACI</name>
<keyword evidence="3" id="KW-1185">Reference proteome</keyword>
<feature type="transmembrane region" description="Helical" evidence="1">
    <location>
        <begin position="52"/>
        <end position="70"/>
    </location>
</feature>